<organism evidence="1 2">
    <name type="scientific">Hymenoscyphus albidus</name>
    <dbReference type="NCBI Taxonomy" id="595503"/>
    <lineage>
        <taxon>Eukaryota</taxon>
        <taxon>Fungi</taxon>
        <taxon>Dikarya</taxon>
        <taxon>Ascomycota</taxon>
        <taxon>Pezizomycotina</taxon>
        <taxon>Leotiomycetes</taxon>
        <taxon>Helotiales</taxon>
        <taxon>Helotiaceae</taxon>
        <taxon>Hymenoscyphus</taxon>
    </lineage>
</organism>
<gene>
    <name evidence="1" type="ORF">HYALB_00007357</name>
</gene>
<sequence>MDGRLSMAWKEHACVHEETIKFSDIPEYHEGNKKYGFVERLRRGLDITNLTAYARKTYRGRPLTFVIPYPDMARLIRVALLCFEDRTPDPGVYSMKKKLRIPLQVTLPSEGFWVQEITPSAAQFM</sequence>
<keyword evidence="2" id="KW-1185">Reference proteome</keyword>
<proteinExistence type="predicted"/>
<dbReference type="Proteomes" id="UP000701801">
    <property type="component" value="Unassembled WGS sequence"/>
</dbReference>
<name>A0A9N9LFC7_9HELO</name>
<dbReference type="OrthoDB" id="10404607at2759"/>
<evidence type="ECO:0000313" key="1">
    <source>
        <dbReference type="EMBL" id="CAG8974194.1"/>
    </source>
</evidence>
<protein>
    <submittedName>
        <fullName evidence="1">Uncharacterized protein</fullName>
    </submittedName>
</protein>
<accession>A0A9N9LFC7</accession>
<reference evidence="1" key="1">
    <citation type="submission" date="2021-07" db="EMBL/GenBank/DDBJ databases">
        <authorList>
            <person name="Durling M."/>
        </authorList>
    </citation>
    <scope>NUCLEOTIDE SEQUENCE</scope>
</reference>
<dbReference type="AlphaFoldDB" id="A0A9N9LFC7"/>
<dbReference type="EMBL" id="CAJVRM010000095">
    <property type="protein sequence ID" value="CAG8974194.1"/>
    <property type="molecule type" value="Genomic_DNA"/>
</dbReference>
<evidence type="ECO:0000313" key="2">
    <source>
        <dbReference type="Proteomes" id="UP000701801"/>
    </source>
</evidence>
<comment type="caution">
    <text evidence="1">The sequence shown here is derived from an EMBL/GenBank/DDBJ whole genome shotgun (WGS) entry which is preliminary data.</text>
</comment>